<dbReference type="AlphaFoldDB" id="A0A4Q5LTH5"/>
<organism evidence="1 2">
    <name type="scientific">Emticicia agri</name>
    <dbReference type="NCBI Taxonomy" id="2492393"/>
    <lineage>
        <taxon>Bacteria</taxon>
        <taxon>Pseudomonadati</taxon>
        <taxon>Bacteroidota</taxon>
        <taxon>Cytophagia</taxon>
        <taxon>Cytophagales</taxon>
        <taxon>Leadbetterellaceae</taxon>
        <taxon>Emticicia</taxon>
    </lineage>
</organism>
<protein>
    <submittedName>
        <fullName evidence="1">Uncharacterized protein</fullName>
    </submittedName>
</protein>
<dbReference type="OrthoDB" id="9854663at2"/>
<proteinExistence type="predicted"/>
<dbReference type="EMBL" id="SEWF01000068">
    <property type="protein sequence ID" value="RYU92862.1"/>
    <property type="molecule type" value="Genomic_DNA"/>
</dbReference>
<keyword evidence="2" id="KW-1185">Reference proteome</keyword>
<dbReference type="Proteomes" id="UP000293162">
    <property type="component" value="Unassembled WGS sequence"/>
</dbReference>
<evidence type="ECO:0000313" key="2">
    <source>
        <dbReference type="Proteomes" id="UP000293162"/>
    </source>
</evidence>
<comment type="caution">
    <text evidence="1">The sequence shown here is derived from an EMBL/GenBank/DDBJ whole genome shotgun (WGS) entry which is preliminary data.</text>
</comment>
<evidence type="ECO:0000313" key="1">
    <source>
        <dbReference type="EMBL" id="RYU92862.1"/>
    </source>
</evidence>
<gene>
    <name evidence="1" type="ORF">EWM59_25000</name>
</gene>
<name>A0A4Q5LTH5_9BACT</name>
<sequence length="65" mass="7558">MKFTIKKEKSDSSIVFDDSCFDNIKGEPLSVKRSQEIENLIMPKLLSELENLKKTNPLFQKKVKK</sequence>
<reference evidence="1 2" key="1">
    <citation type="submission" date="2019-02" db="EMBL/GenBank/DDBJ databases">
        <title>Bacterial novel species Emticicia sp. 17J42-9 isolated from soil.</title>
        <authorList>
            <person name="Jung H.-Y."/>
        </authorList>
    </citation>
    <scope>NUCLEOTIDE SEQUENCE [LARGE SCALE GENOMIC DNA]</scope>
    <source>
        <strain evidence="1 2">17J42-9</strain>
    </source>
</reference>
<accession>A0A4Q5LTH5</accession>